<dbReference type="GO" id="GO:0022857">
    <property type="term" value="F:transmembrane transporter activity"/>
    <property type="evidence" value="ECO:0007669"/>
    <property type="project" value="InterPro"/>
</dbReference>
<dbReference type="PROSITE" id="PS50928">
    <property type="entry name" value="ABC_TM1"/>
    <property type="match status" value="1"/>
</dbReference>
<evidence type="ECO:0000256" key="8">
    <source>
        <dbReference type="RuleBase" id="RU363032"/>
    </source>
</evidence>
<dbReference type="InterPro" id="IPR001638">
    <property type="entry name" value="Solute-binding_3/MltF_N"/>
</dbReference>
<feature type="signal peptide" evidence="9">
    <location>
        <begin position="1"/>
        <end position="31"/>
    </location>
</feature>
<evidence type="ECO:0000256" key="5">
    <source>
        <dbReference type="ARBA" id="ARBA00022970"/>
    </source>
</evidence>
<evidence type="ECO:0000256" key="3">
    <source>
        <dbReference type="ARBA" id="ARBA00022475"/>
    </source>
</evidence>
<feature type="domain" description="ABC transmembrane type-1" evidence="10">
    <location>
        <begin position="283"/>
        <end position="472"/>
    </location>
</feature>
<accession>A0A5R9DXR5</accession>
<dbReference type="SUPFAM" id="SSF53850">
    <property type="entry name" value="Periplasmic binding protein-like II"/>
    <property type="match status" value="1"/>
</dbReference>
<gene>
    <name evidence="11" type="ORF">FEZ33_09130</name>
</gene>
<dbReference type="OrthoDB" id="9774451at2"/>
<dbReference type="Proteomes" id="UP000306420">
    <property type="component" value="Unassembled WGS sequence"/>
</dbReference>
<evidence type="ECO:0000256" key="6">
    <source>
        <dbReference type="ARBA" id="ARBA00022989"/>
    </source>
</evidence>
<dbReference type="AlphaFoldDB" id="A0A5R9DXR5"/>
<dbReference type="InterPro" id="IPR000515">
    <property type="entry name" value="MetI-like"/>
</dbReference>
<name>A0A5R9DXR5_9LACT</name>
<sequence length="483" mass="53104">MNKVKKWFLATILIVTAVMGGLSFVMPTVQAQEDETYVIATDATFAPFSFVDVDGELSGIDIDVFKAAMEVEGLNYEFMPMSFSAALQALETKQVDGMIAGMAITPARQETFDFSEPYYISGNSFAVRPDSDVETYEDLQGRKVAVKTGTTGFAIAEDMADEYGFDITIFEDSANMYEDVMVGNADAAIEIFAVMAHSINTGQVDLKFIGEELSPSEMGFAVHKDLNGELLDAFNRGLQTIQGNGTYDEIIESYLGEEAQQEQESSGFLAQLQENAPALMRGLWTTIVVSVLSIVFATVIGVILGLMRVSHSKLLKGLAIFYIDIMRGMPMIVFVFFVYFGVAQWLSINFTPGTAGVLALSINTAAYVAEIVRGGIQAVDRGQSEASRSLGLDYSQTMRRIVLPQAIRIMTPSFINQFIMTLKNTSILSVIGLVELTQTGRIIISRTYQSGNMWLIVGIIYIIIITILTYISHYVDRRLNSGQ</sequence>
<dbReference type="NCBIfam" id="TIGR01726">
    <property type="entry name" value="HEQRo_perm_3TM"/>
    <property type="match status" value="1"/>
</dbReference>
<dbReference type="GO" id="GO:0006865">
    <property type="term" value="P:amino acid transport"/>
    <property type="evidence" value="ECO:0007669"/>
    <property type="project" value="UniProtKB-KW"/>
</dbReference>
<comment type="subcellular location">
    <subcellularLocation>
        <location evidence="1 8">Cell membrane</location>
        <topology evidence="1 8">Multi-pass membrane protein</topology>
    </subcellularLocation>
</comment>
<keyword evidence="4 8" id="KW-0812">Transmembrane</keyword>
<feature type="transmembrane region" description="Helical" evidence="8">
    <location>
        <begin position="453"/>
        <end position="471"/>
    </location>
</feature>
<dbReference type="InterPro" id="IPR035906">
    <property type="entry name" value="MetI-like_sf"/>
</dbReference>
<feature type="transmembrane region" description="Helical" evidence="8">
    <location>
        <begin position="283"/>
        <end position="307"/>
    </location>
</feature>
<dbReference type="EMBL" id="VBSP01000036">
    <property type="protein sequence ID" value="TLQ40164.1"/>
    <property type="molecule type" value="Genomic_DNA"/>
</dbReference>
<dbReference type="Gene3D" id="1.10.3720.10">
    <property type="entry name" value="MetI-like"/>
    <property type="match status" value="1"/>
</dbReference>
<dbReference type="Pfam" id="PF00528">
    <property type="entry name" value="BPD_transp_1"/>
    <property type="match status" value="1"/>
</dbReference>
<protein>
    <submittedName>
        <fullName evidence="11">ABC transporter substrate-binding protein/permease</fullName>
    </submittedName>
</protein>
<dbReference type="Gene3D" id="3.40.190.10">
    <property type="entry name" value="Periplasmic binding protein-like II"/>
    <property type="match status" value="2"/>
</dbReference>
<proteinExistence type="inferred from homology"/>
<feature type="chain" id="PRO_5024290318" evidence="9">
    <location>
        <begin position="32"/>
        <end position="483"/>
    </location>
</feature>
<dbReference type="GO" id="GO:0043190">
    <property type="term" value="C:ATP-binding cassette (ABC) transporter complex"/>
    <property type="evidence" value="ECO:0007669"/>
    <property type="project" value="InterPro"/>
</dbReference>
<comment type="similarity">
    <text evidence="8">Belongs to the binding-protein-dependent transport system permease family.</text>
</comment>
<dbReference type="SMART" id="SM00062">
    <property type="entry name" value="PBPb"/>
    <property type="match status" value="1"/>
</dbReference>
<comment type="caution">
    <text evidence="11">The sequence shown here is derived from an EMBL/GenBank/DDBJ whole genome shotgun (WGS) entry which is preliminary data.</text>
</comment>
<evidence type="ECO:0000256" key="9">
    <source>
        <dbReference type="SAM" id="SignalP"/>
    </source>
</evidence>
<evidence type="ECO:0000256" key="2">
    <source>
        <dbReference type="ARBA" id="ARBA00022448"/>
    </source>
</evidence>
<feature type="transmembrane region" description="Helical" evidence="8">
    <location>
        <begin position="319"/>
        <end position="342"/>
    </location>
</feature>
<keyword evidence="3" id="KW-1003">Cell membrane</keyword>
<reference evidence="11 12" key="1">
    <citation type="submission" date="2019-05" db="EMBL/GenBank/DDBJ databases">
        <title>The metagenome of a microbial culture collection derived from dairy environment covers the genomic content of the human microbiome.</title>
        <authorList>
            <person name="Roder T."/>
            <person name="Wuthrich D."/>
            <person name="Sattari Z."/>
            <person name="Von Ah U."/>
            <person name="Bar C."/>
            <person name="Ronchi F."/>
            <person name="Macpherson A.J."/>
            <person name="Ganal-Vonarburg S.C."/>
            <person name="Bruggmann R."/>
            <person name="Vergeres G."/>
        </authorList>
    </citation>
    <scope>NUCLEOTIDE SEQUENCE [LARGE SCALE GENOMIC DNA]</scope>
    <source>
        <strain evidence="11 12">FAM 24227</strain>
    </source>
</reference>
<organism evidence="11 12">
    <name type="scientific">Ruoffia tabacinasalis</name>
    <dbReference type="NCBI Taxonomy" id="87458"/>
    <lineage>
        <taxon>Bacteria</taxon>
        <taxon>Bacillati</taxon>
        <taxon>Bacillota</taxon>
        <taxon>Bacilli</taxon>
        <taxon>Lactobacillales</taxon>
        <taxon>Aerococcaceae</taxon>
        <taxon>Ruoffia</taxon>
    </lineage>
</organism>
<evidence type="ECO:0000256" key="4">
    <source>
        <dbReference type="ARBA" id="ARBA00022692"/>
    </source>
</evidence>
<dbReference type="InterPro" id="IPR043429">
    <property type="entry name" value="ArtM/GltK/GlnP/TcyL/YhdX-like"/>
</dbReference>
<dbReference type="PANTHER" id="PTHR30614">
    <property type="entry name" value="MEMBRANE COMPONENT OF AMINO ACID ABC TRANSPORTER"/>
    <property type="match status" value="1"/>
</dbReference>
<keyword evidence="5" id="KW-0029">Amino-acid transport</keyword>
<keyword evidence="9" id="KW-0732">Signal</keyword>
<evidence type="ECO:0000259" key="10">
    <source>
        <dbReference type="PROSITE" id="PS50928"/>
    </source>
</evidence>
<evidence type="ECO:0000256" key="1">
    <source>
        <dbReference type="ARBA" id="ARBA00004651"/>
    </source>
</evidence>
<dbReference type="InterPro" id="IPR010065">
    <property type="entry name" value="AA_ABC_transptr_permease_3TM"/>
</dbReference>
<dbReference type="CDD" id="cd06261">
    <property type="entry name" value="TM_PBP2"/>
    <property type="match status" value="1"/>
</dbReference>
<evidence type="ECO:0000313" key="11">
    <source>
        <dbReference type="EMBL" id="TLQ40164.1"/>
    </source>
</evidence>
<keyword evidence="7 8" id="KW-0472">Membrane</keyword>
<dbReference type="SUPFAM" id="SSF161098">
    <property type="entry name" value="MetI-like"/>
    <property type="match status" value="1"/>
</dbReference>
<dbReference type="PANTHER" id="PTHR30614:SF46">
    <property type="entry name" value="ABC TRANSPORTER MEMBRANE SPANNING PERMEASE-GLUTAMINE TRANSPORT"/>
    <property type="match status" value="1"/>
</dbReference>
<dbReference type="FunFam" id="1.10.3720.10:FF:000033">
    <property type="entry name" value="Polar amino acid ABC transporter permease"/>
    <property type="match status" value="1"/>
</dbReference>
<keyword evidence="2 8" id="KW-0813">Transport</keyword>
<keyword evidence="6 8" id="KW-1133">Transmembrane helix</keyword>
<dbReference type="Pfam" id="PF00497">
    <property type="entry name" value="SBP_bac_3"/>
    <property type="match status" value="1"/>
</dbReference>
<dbReference type="RefSeq" id="WP_138405092.1">
    <property type="nucleotide sequence ID" value="NZ_VBSP01000036.1"/>
</dbReference>
<evidence type="ECO:0000313" key="12">
    <source>
        <dbReference type="Proteomes" id="UP000306420"/>
    </source>
</evidence>
<evidence type="ECO:0000256" key="7">
    <source>
        <dbReference type="ARBA" id="ARBA00023136"/>
    </source>
</evidence>